<keyword evidence="3" id="KW-1185">Reference proteome</keyword>
<feature type="transmembrane region" description="Helical" evidence="1">
    <location>
        <begin position="400"/>
        <end position="418"/>
    </location>
</feature>
<evidence type="ECO:0000313" key="2">
    <source>
        <dbReference type="EMBL" id="TDT74986.1"/>
    </source>
</evidence>
<sequence>MTPIEDHPLRYTLANELHARPFPSLEAPCGAIYLAIKRPEDAAERDRDVDRAHLTQLLDRYGAPHPQPGATHWFGEVGKFKLKWEQHTEFVTYTMFMPTLEDRPFDPKAFETFPADWLASAPGVRITSALIRVEADPGADEIVTRVEDWFVPESLAVSTVLDGAATVAGDFRIDAAGHMRLAVFVADVTGERRIGRIVQRLCEIETYKSMSMLGLARVRDMGLRLGELDAILSGLMSAMTKGDTGAEDTLSELLATSAELESLLAQSSFRFGATGAYEAIVNQRIEVLREERFNGRQTFAEFMMRRFDPAMRTVKASERRLQNMAERATRAGDLLRTRVDVERSSQNQKLLESMDKRADLQLRLQKTVEGLSVVAISYYAVNLVLYMAQPAAYAVGLSKLVLAAVTTPLVVLAVWWMVHRIREKME</sequence>
<name>A0A4R7LK08_9RHOB</name>
<keyword evidence="1" id="KW-0472">Membrane</keyword>
<proteinExistence type="predicted"/>
<gene>
    <name evidence="2" type="ORF">BDE40_1709</name>
</gene>
<comment type="caution">
    <text evidence="2">The sequence shown here is derived from an EMBL/GenBank/DDBJ whole genome shotgun (WGS) entry which is preliminary data.</text>
</comment>
<dbReference type="AlphaFoldDB" id="A0A4R7LK08"/>
<protein>
    <submittedName>
        <fullName evidence="2">Putative membrane-anchored protein</fullName>
    </submittedName>
</protein>
<dbReference type="Proteomes" id="UP000294563">
    <property type="component" value="Unassembled WGS sequence"/>
</dbReference>
<dbReference type="RefSeq" id="WP_134014132.1">
    <property type="nucleotide sequence ID" value="NZ_SOBH01000002.1"/>
</dbReference>
<dbReference type="EMBL" id="SOBH01000002">
    <property type="protein sequence ID" value="TDT74986.1"/>
    <property type="molecule type" value="Genomic_DNA"/>
</dbReference>
<dbReference type="Pfam" id="PF11902">
    <property type="entry name" value="DUF3422"/>
    <property type="match status" value="1"/>
</dbReference>
<evidence type="ECO:0000313" key="3">
    <source>
        <dbReference type="Proteomes" id="UP000294563"/>
    </source>
</evidence>
<dbReference type="OrthoDB" id="9767470at2"/>
<keyword evidence="1" id="KW-1133">Transmembrane helix</keyword>
<evidence type="ECO:0000256" key="1">
    <source>
        <dbReference type="SAM" id="Phobius"/>
    </source>
</evidence>
<keyword evidence="1" id="KW-0812">Transmembrane</keyword>
<dbReference type="InterPro" id="IPR021830">
    <property type="entry name" value="DUF3422"/>
</dbReference>
<organism evidence="2 3">
    <name type="scientific">Litoreibacter halocynthiae</name>
    <dbReference type="NCBI Taxonomy" id="1242689"/>
    <lineage>
        <taxon>Bacteria</taxon>
        <taxon>Pseudomonadati</taxon>
        <taxon>Pseudomonadota</taxon>
        <taxon>Alphaproteobacteria</taxon>
        <taxon>Rhodobacterales</taxon>
        <taxon>Roseobacteraceae</taxon>
        <taxon>Litoreibacter</taxon>
    </lineage>
</organism>
<reference evidence="2 3" key="1">
    <citation type="submission" date="2019-03" db="EMBL/GenBank/DDBJ databases">
        <title>Genomic Encyclopedia of Archaeal and Bacterial Type Strains, Phase II (KMG-II): from individual species to whole genera.</title>
        <authorList>
            <person name="Goeker M."/>
        </authorList>
    </citation>
    <scope>NUCLEOTIDE SEQUENCE [LARGE SCALE GENOMIC DNA]</scope>
    <source>
        <strain evidence="2 3">DSM 29467</strain>
    </source>
</reference>
<accession>A0A4R7LK08</accession>